<feature type="domain" description="DEAD-box RNA helicase Q" evidence="10">
    <location>
        <begin position="134"/>
        <end position="162"/>
    </location>
</feature>
<dbReference type="Gene3D" id="3.30.60.220">
    <property type="match status" value="1"/>
</dbReference>
<dbReference type="InterPro" id="IPR027417">
    <property type="entry name" value="P-loop_NTPase"/>
</dbReference>
<dbReference type="InterPro" id="IPR001650">
    <property type="entry name" value="Helicase_C-like"/>
</dbReference>
<dbReference type="Pfam" id="PF04438">
    <property type="entry name" value="zf-HIT"/>
    <property type="match status" value="1"/>
</dbReference>
<evidence type="ECO:0000256" key="3">
    <source>
        <dbReference type="ARBA" id="ARBA00022801"/>
    </source>
</evidence>
<feature type="compositionally biased region" description="Basic and acidic residues" evidence="7">
    <location>
        <begin position="1"/>
        <end position="12"/>
    </location>
</feature>
<dbReference type="SMART" id="SM00490">
    <property type="entry name" value="HELICc"/>
    <property type="match status" value="1"/>
</dbReference>
<dbReference type="PROSITE" id="PS51194">
    <property type="entry name" value="HELICASE_CTER"/>
    <property type="match status" value="1"/>
</dbReference>
<dbReference type="InterPro" id="IPR050079">
    <property type="entry name" value="DEAD_box_RNA_helicase"/>
</dbReference>
<evidence type="ECO:0000259" key="9">
    <source>
        <dbReference type="PROSITE" id="PS51194"/>
    </source>
</evidence>
<dbReference type="EMBL" id="JBCNJP010000025">
    <property type="protein sequence ID" value="KAK9055858.1"/>
    <property type="molecule type" value="Genomic_DNA"/>
</dbReference>
<dbReference type="Pfam" id="PF00270">
    <property type="entry name" value="DEAD"/>
    <property type="match status" value="1"/>
</dbReference>
<dbReference type="InterPro" id="IPR014001">
    <property type="entry name" value="Helicase_ATP-bd"/>
</dbReference>
<dbReference type="PANTHER" id="PTHR47959">
    <property type="entry name" value="ATP-DEPENDENT RNA HELICASE RHLE-RELATED"/>
    <property type="match status" value="1"/>
</dbReference>
<dbReference type="Gene3D" id="3.40.50.300">
    <property type="entry name" value="P-loop containing nucleotide triphosphate hydrolases"/>
    <property type="match status" value="2"/>
</dbReference>
<dbReference type="InterPro" id="IPR014014">
    <property type="entry name" value="RNA_helicase_DEAD_Q_motif"/>
</dbReference>
<evidence type="ECO:0000256" key="2">
    <source>
        <dbReference type="ARBA" id="ARBA00022741"/>
    </source>
</evidence>
<keyword evidence="2" id="KW-0547">Nucleotide-binding</keyword>
<dbReference type="GO" id="GO:0003676">
    <property type="term" value="F:nucleic acid binding"/>
    <property type="evidence" value="ECO:0007669"/>
    <property type="project" value="InterPro"/>
</dbReference>
<evidence type="ECO:0000259" key="8">
    <source>
        <dbReference type="PROSITE" id="PS51192"/>
    </source>
</evidence>
<comment type="similarity">
    <text evidence="1">Belongs to the DEAD box helicase family. DDX59 subfamily.</text>
</comment>
<dbReference type="GO" id="GO:0016787">
    <property type="term" value="F:hydrolase activity"/>
    <property type="evidence" value="ECO:0007669"/>
    <property type="project" value="UniProtKB-KW"/>
</dbReference>
<evidence type="ECO:0000256" key="4">
    <source>
        <dbReference type="ARBA" id="ARBA00022806"/>
    </source>
</evidence>
<dbReference type="Pfam" id="PF00271">
    <property type="entry name" value="Helicase_C"/>
    <property type="match status" value="1"/>
</dbReference>
<evidence type="ECO:0008006" key="13">
    <source>
        <dbReference type="Google" id="ProtNLM"/>
    </source>
</evidence>
<dbReference type="CDD" id="cd18787">
    <property type="entry name" value="SF2_C_DEAD"/>
    <property type="match status" value="1"/>
</dbReference>
<protein>
    <recommendedName>
        <fullName evidence="13">RNA helicase</fullName>
    </recommendedName>
</protein>
<evidence type="ECO:0000313" key="11">
    <source>
        <dbReference type="EMBL" id="KAK9055858.1"/>
    </source>
</evidence>
<dbReference type="CDD" id="cd23022">
    <property type="entry name" value="zf-HIT_DDX59"/>
    <property type="match status" value="1"/>
</dbReference>
<evidence type="ECO:0000256" key="1">
    <source>
        <dbReference type="ARBA" id="ARBA00009718"/>
    </source>
</evidence>
<dbReference type="PROSITE" id="PS51195">
    <property type="entry name" value="Q_MOTIF"/>
    <property type="match status" value="1"/>
</dbReference>
<keyword evidence="3" id="KW-0378">Hydrolase</keyword>
<name>A0AAP0GMM7_9ASTR</name>
<dbReference type="Proteomes" id="UP001408789">
    <property type="component" value="Unassembled WGS sequence"/>
</dbReference>
<keyword evidence="4" id="KW-0347">Helicase</keyword>
<dbReference type="GO" id="GO:0003724">
    <property type="term" value="F:RNA helicase activity"/>
    <property type="evidence" value="ECO:0007669"/>
    <property type="project" value="InterPro"/>
</dbReference>
<dbReference type="AlphaFoldDB" id="A0AAP0GMM7"/>
<gene>
    <name evidence="11" type="ORF">SSX86_026945</name>
</gene>
<dbReference type="PROSITE" id="PS51192">
    <property type="entry name" value="HELICASE_ATP_BIND_1"/>
    <property type="match status" value="1"/>
</dbReference>
<feature type="domain" description="Helicase C-terminal" evidence="9">
    <location>
        <begin position="354"/>
        <end position="517"/>
    </location>
</feature>
<feature type="region of interest" description="Disordered" evidence="7">
    <location>
        <begin position="1"/>
        <end position="20"/>
    </location>
</feature>
<dbReference type="InterPro" id="IPR007529">
    <property type="entry name" value="Znf_HIT"/>
</dbReference>
<comment type="caution">
    <text evidence="11">The sequence shown here is derived from an EMBL/GenBank/DDBJ whole genome shotgun (WGS) entry which is preliminary data.</text>
</comment>
<dbReference type="GO" id="GO:0005524">
    <property type="term" value="F:ATP binding"/>
    <property type="evidence" value="ECO:0007669"/>
    <property type="project" value="UniProtKB-KW"/>
</dbReference>
<evidence type="ECO:0000256" key="5">
    <source>
        <dbReference type="ARBA" id="ARBA00022840"/>
    </source>
</evidence>
<sequence>MENANEDQRTLEAPDLVETSDDVKTYSVQQREALPGEPLCIECGRFGEYICDETDDDICSIECKQKLLLRIKQPKLPTKLAPHPVRLPATDECIYVQADNAKSESRSLTTNQTESIRAKFEIAVKGNCVPPPVLSFAQCNLPHKLLQNIESAGYEIPTPVQMQAIPAALKGQSLLVSAETGSGKTASYLVPIVSYCANFRKEVVTVTNQKKPLVMVLTPTRELCIQVEEQAKVLGKGLPFKTALVVGGDAMPKQIHRVQAGIEMIVGTPGRLIDLLTKYDIELDDISVLVIDEVDCMLQRGFREQVMQIYRALSQPQILLYSATVSVEVEKMASSLAKEMNIITVGKMNKPNQAVKQVVIWVESTRKKQKLFEILTSKQHFKPPVIVFVGSRLGADLLSEAITVTTGLKSLAIHGEKSMKERREVLSSFLLGEVPVIVATGILGRGIDLLLVRQVIVFDMPNSIKEYVHQIGRASRMGVEGTSILFVSEENKNLFPELVGILKSSGAAIPREIMNPRYLAASLPSNKGNRKRKVGF</sequence>
<evidence type="ECO:0000259" key="10">
    <source>
        <dbReference type="PROSITE" id="PS51195"/>
    </source>
</evidence>
<keyword evidence="12" id="KW-1185">Reference proteome</keyword>
<evidence type="ECO:0000256" key="6">
    <source>
        <dbReference type="PROSITE-ProRule" id="PRU00552"/>
    </source>
</evidence>
<reference evidence="11 12" key="1">
    <citation type="submission" date="2024-04" db="EMBL/GenBank/DDBJ databases">
        <title>The reference genome of an endangered Asteraceae, Deinandra increscens subsp. villosa, native to the Central Coast of California.</title>
        <authorList>
            <person name="Guilliams M."/>
            <person name="Hasenstab-Lehman K."/>
            <person name="Meyer R."/>
            <person name="Mcevoy S."/>
        </authorList>
    </citation>
    <scope>NUCLEOTIDE SEQUENCE [LARGE SCALE GENOMIC DNA]</scope>
    <source>
        <tissue evidence="11">Leaf</tissue>
    </source>
</reference>
<dbReference type="SUPFAM" id="SSF52540">
    <property type="entry name" value="P-loop containing nucleoside triphosphate hydrolases"/>
    <property type="match status" value="2"/>
</dbReference>
<accession>A0AAP0GMM7</accession>
<proteinExistence type="inferred from homology"/>
<feature type="domain" description="Helicase ATP-binding" evidence="8">
    <location>
        <begin position="165"/>
        <end position="343"/>
    </location>
</feature>
<feature type="short sequence motif" description="Q motif" evidence="6">
    <location>
        <begin position="134"/>
        <end position="162"/>
    </location>
</feature>
<dbReference type="PANTHER" id="PTHR47959:SF1">
    <property type="entry name" value="ATP-DEPENDENT RNA HELICASE DBPA"/>
    <property type="match status" value="1"/>
</dbReference>
<dbReference type="SMART" id="SM00487">
    <property type="entry name" value="DEXDc"/>
    <property type="match status" value="1"/>
</dbReference>
<dbReference type="GO" id="GO:0005829">
    <property type="term" value="C:cytosol"/>
    <property type="evidence" value="ECO:0007669"/>
    <property type="project" value="TreeGrafter"/>
</dbReference>
<keyword evidence="5" id="KW-0067">ATP-binding</keyword>
<evidence type="ECO:0000313" key="12">
    <source>
        <dbReference type="Proteomes" id="UP001408789"/>
    </source>
</evidence>
<evidence type="ECO:0000256" key="7">
    <source>
        <dbReference type="SAM" id="MobiDB-lite"/>
    </source>
</evidence>
<dbReference type="InterPro" id="IPR011545">
    <property type="entry name" value="DEAD/DEAH_box_helicase_dom"/>
</dbReference>
<organism evidence="11 12">
    <name type="scientific">Deinandra increscens subsp. villosa</name>
    <dbReference type="NCBI Taxonomy" id="3103831"/>
    <lineage>
        <taxon>Eukaryota</taxon>
        <taxon>Viridiplantae</taxon>
        <taxon>Streptophyta</taxon>
        <taxon>Embryophyta</taxon>
        <taxon>Tracheophyta</taxon>
        <taxon>Spermatophyta</taxon>
        <taxon>Magnoliopsida</taxon>
        <taxon>eudicotyledons</taxon>
        <taxon>Gunneridae</taxon>
        <taxon>Pentapetalae</taxon>
        <taxon>asterids</taxon>
        <taxon>campanulids</taxon>
        <taxon>Asterales</taxon>
        <taxon>Asteraceae</taxon>
        <taxon>Asteroideae</taxon>
        <taxon>Heliantheae alliance</taxon>
        <taxon>Madieae</taxon>
        <taxon>Madiinae</taxon>
        <taxon>Deinandra</taxon>
    </lineage>
</organism>